<feature type="region of interest" description="Disordered" evidence="1">
    <location>
        <begin position="320"/>
        <end position="339"/>
    </location>
</feature>
<sequence length="339" mass="39025">MSSSREAQSKARVRRLTRDILEMKDGVYQAGLSEVHMRKLLPMDYRALCEGLASDEELAGYFYDKLRYEYRPSTKGKTQFAVYRNEPFHNGMVEKISGHVRLWLNDLIHHRVEGIPNGRDGKRIIEIARKINSLGGTPIMLDGNQLYPDCSYRYGSAAETQYPNMVVEVAWSQKPYRLRERVRELIQKSGGKIRTVVGLNFHGTWRVWEKLKGQVGRPHAPRRGPVDAIVFRAVFDEATSLALLDEEGQPIVTETPYTFCNERGKVNVAQQLRLRLEDFVPEEVLRTTIKGKALRGVELTIDAQTLMSYYDDVLSDQKVFDDNHNHEKGNKKRKRDVEN</sequence>
<evidence type="ECO:0000256" key="1">
    <source>
        <dbReference type="SAM" id="MobiDB-lite"/>
    </source>
</evidence>
<dbReference type="AlphaFoldDB" id="A0A439D2J2"/>
<comment type="caution">
    <text evidence="2">The sequence shown here is derived from an EMBL/GenBank/DDBJ whole genome shotgun (WGS) entry which is preliminary data.</text>
</comment>
<protein>
    <submittedName>
        <fullName evidence="2">Uncharacterized protein</fullName>
    </submittedName>
</protein>
<name>A0A439D2J2_9PEZI</name>
<gene>
    <name evidence="2" type="ORF">EKO27_g6446</name>
</gene>
<dbReference type="Proteomes" id="UP000286045">
    <property type="component" value="Unassembled WGS sequence"/>
</dbReference>
<keyword evidence="3" id="KW-1185">Reference proteome</keyword>
<proteinExistence type="predicted"/>
<feature type="compositionally biased region" description="Basic residues" evidence="1">
    <location>
        <begin position="329"/>
        <end position="339"/>
    </location>
</feature>
<accession>A0A439D2J2</accession>
<evidence type="ECO:0000313" key="2">
    <source>
        <dbReference type="EMBL" id="RWA08665.1"/>
    </source>
</evidence>
<organism evidence="2 3">
    <name type="scientific">Xylaria grammica</name>
    <dbReference type="NCBI Taxonomy" id="363999"/>
    <lineage>
        <taxon>Eukaryota</taxon>
        <taxon>Fungi</taxon>
        <taxon>Dikarya</taxon>
        <taxon>Ascomycota</taxon>
        <taxon>Pezizomycotina</taxon>
        <taxon>Sordariomycetes</taxon>
        <taxon>Xylariomycetidae</taxon>
        <taxon>Xylariales</taxon>
        <taxon>Xylariaceae</taxon>
        <taxon>Xylaria</taxon>
    </lineage>
</organism>
<evidence type="ECO:0000313" key="3">
    <source>
        <dbReference type="Proteomes" id="UP000286045"/>
    </source>
</evidence>
<dbReference type="EMBL" id="RYZI01000189">
    <property type="protein sequence ID" value="RWA08665.1"/>
    <property type="molecule type" value="Genomic_DNA"/>
</dbReference>
<reference evidence="2 3" key="1">
    <citation type="submission" date="2018-12" db="EMBL/GenBank/DDBJ databases">
        <title>Draft genome sequence of Xylaria grammica IHI A82.</title>
        <authorList>
            <person name="Buettner E."/>
            <person name="Kellner H."/>
        </authorList>
    </citation>
    <scope>NUCLEOTIDE SEQUENCE [LARGE SCALE GENOMIC DNA]</scope>
    <source>
        <strain evidence="2 3">IHI A82</strain>
    </source>
</reference>